<evidence type="ECO:0000256" key="5">
    <source>
        <dbReference type="ARBA" id="ARBA00023159"/>
    </source>
</evidence>
<dbReference type="ExpressionAtlas" id="A0A2K3DJ05">
    <property type="expression patterns" value="baseline"/>
</dbReference>
<accession>A0A2K3DJ05</accession>
<dbReference type="Gramene" id="PNW80510">
    <property type="protein sequence ID" value="PNW80510"/>
    <property type="gene ID" value="CHLRE_07g320300v5"/>
</dbReference>
<dbReference type="PANTHER" id="PTHR13512:SF2">
    <property type="entry name" value="MEDIATOR OF RNA POLYMERASE II TRANSCRIPTION SUBUNIT 28"/>
    <property type="match status" value="1"/>
</dbReference>
<feature type="coiled-coil region" evidence="8">
    <location>
        <begin position="66"/>
        <end position="107"/>
    </location>
</feature>
<dbReference type="PaxDb" id="3055-EDP07283"/>
<gene>
    <name evidence="9" type="ORF">CHLRE_07g320300v5</name>
</gene>
<comment type="similarity">
    <text evidence="2">Belongs to the Mediator complex subunit 28 family.</text>
</comment>
<dbReference type="RefSeq" id="XP_001701029.2">
    <property type="nucleotide sequence ID" value="XM_001700977.2"/>
</dbReference>
<reference evidence="9 10" key="1">
    <citation type="journal article" date="2007" name="Science">
        <title>The Chlamydomonas genome reveals the evolution of key animal and plant functions.</title>
        <authorList>
            <person name="Merchant S.S."/>
            <person name="Prochnik S.E."/>
            <person name="Vallon O."/>
            <person name="Harris E.H."/>
            <person name="Karpowicz S.J."/>
            <person name="Witman G.B."/>
            <person name="Terry A."/>
            <person name="Salamov A."/>
            <person name="Fritz-Laylin L.K."/>
            <person name="Marechal-Drouard L."/>
            <person name="Marshall W.F."/>
            <person name="Qu L.H."/>
            <person name="Nelson D.R."/>
            <person name="Sanderfoot A.A."/>
            <person name="Spalding M.H."/>
            <person name="Kapitonov V.V."/>
            <person name="Ren Q."/>
            <person name="Ferris P."/>
            <person name="Lindquist E."/>
            <person name="Shapiro H."/>
            <person name="Lucas S.M."/>
            <person name="Grimwood J."/>
            <person name="Schmutz J."/>
            <person name="Cardol P."/>
            <person name="Cerutti H."/>
            <person name="Chanfreau G."/>
            <person name="Chen C.L."/>
            <person name="Cognat V."/>
            <person name="Croft M.T."/>
            <person name="Dent R."/>
            <person name="Dutcher S."/>
            <person name="Fernandez E."/>
            <person name="Fukuzawa H."/>
            <person name="Gonzalez-Ballester D."/>
            <person name="Gonzalez-Halphen D."/>
            <person name="Hallmann A."/>
            <person name="Hanikenne M."/>
            <person name="Hippler M."/>
            <person name="Inwood W."/>
            <person name="Jabbari K."/>
            <person name="Kalanon M."/>
            <person name="Kuras R."/>
            <person name="Lefebvre P.A."/>
            <person name="Lemaire S.D."/>
            <person name="Lobanov A.V."/>
            <person name="Lohr M."/>
            <person name="Manuell A."/>
            <person name="Meier I."/>
            <person name="Mets L."/>
            <person name="Mittag M."/>
            <person name="Mittelmeier T."/>
            <person name="Moroney J.V."/>
            <person name="Moseley J."/>
            <person name="Napoli C."/>
            <person name="Nedelcu A.M."/>
            <person name="Niyogi K."/>
            <person name="Novoselov S.V."/>
            <person name="Paulsen I.T."/>
            <person name="Pazour G."/>
            <person name="Purton S."/>
            <person name="Ral J.P."/>
            <person name="Riano-Pachon D.M."/>
            <person name="Riekhof W."/>
            <person name="Rymarquis L."/>
            <person name="Schroda M."/>
            <person name="Stern D."/>
            <person name="Umen J."/>
            <person name="Willows R."/>
            <person name="Wilson N."/>
            <person name="Zimmer S.L."/>
            <person name="Allmer J."/>
            <person name="Balk J."/>
            <person name="Bisova K."/>
            <person name="Chen C.J."/>
            <person name="Elias M."/>
            <person name="Gendler K."/>
            <person name="Hauser C."/>
            <person name="Lamb M.R."/>
            <person name="Ledford H."/>
            <person name="Long J.C."/>
            <person name="Minagawa J."/>
            <person name="Page M.D."/>
            <person name="Pan J."/>
            <person name="Pootakham W."/>
            <person name="Roje S."/>
            <person name="Rose A."/>
            <person name="Stahlberg E."/>
            <person name="Terauchi A.M."/>
            <person name="Yang P."/>
            <person name="Ball S."/>
            <person name="Bowler C."/>
            <person name="Dieckmann C.L."/>
            <person name="Gladyshev V.N."/>
            <person name="Green P."/>
            <person name="Jorgensen R."/>
            <person name="Mayfield S."/>
            <person name="Mueller-Roeber B."/>
            <person name="Rajamani S."/>
            <person name="Sayre R.T."/>
            <person name="Brokstein P."/>
            <person name="Dubchak I."/>
            <person name="Goodstein D."/>
            <person name="Hornick L."/>
            <person name="Huang Y.W."/>
            <person name="Jhaveri J."/>
            <person name="Luo Y."/>
            <person name="Martinez D."/>
            <person name="Ngau W.C."/>
            <person name="Otillar B."/>
            <person name="Poliakov A."/>
            <person name="Porter A."/>
            <person name="Szajkowski L."/>
            <person name="Werner G."/>
            <person name="Zhou K."/>
            <person name="Grigoriev I.V."/>
            <person name="Rokhsar D.S."/>
            <person name="Grossman A.R."/>
        </authorList>
    </citation>
    <scope>NUCLEOTIDE SEQUENCE [LARGE SCALE GENOMIC DNA]</scope>
    <source>
        <strain evidence="10">CC-503</strain>
    </source>
</reference>
<evidence type="ECO:0008006" key="11">
    <source>
        <dbReference type="Google" id="ProtNLM"/>
    </source>
</evidence>
<evidence type="ECO:0000256" key="4">
    <source>
        <dbReference type="ARBA" id="ARBA00023054"/>
    </source>
</evidence>
<dbReference type="OrthoDB" id="2286203at2759"/>
<dbReference type="Pfam" id="PF11594">
    <property type="entry name" value="Med28"/>
    <property type="match status" value="1"/>
</dbReference>
<evidence type="ECO:0000313" key="10">
    <source>
        <dbReference type="Proteomes" id="UP000006906"/>
    </source>
</evidence>
<protein>
    <recommendedName>
        <fullName evidence="11">Mediator of RNA polymerase II transcription subunit 28</fullName>
    </recommendedName>
</protein>
<dbReference type="PANTHER" id="PTHR13512">
    <property type="entry name" value="MEDIATOR COMPLEX SUBUNIT 28"/>
    <property type="match status" value="1"/>
</dbReference>
<sequence length="118" mass="12901">MGRQHEIMALVDSLDAALADMLPRVGDPTSAQRAADAVRTFSGAVGQLDSFLLQLQELQPAPRGPDAAQKQEVEELKAELQEKDRLIAHAKEQIARWQAVIQQQEQLQEATLFAGLGS</sequence>
<evidence type="ECO:0000256" key="8">
    <source>
        <dbReference type="SAM" id="Coils"/>
    </source>
</evidence>
<proteinExistence type="inferred from homology"/>
<name>A0A2K3DJ05_CHLRE</name>
<keyword evidence="6" id="KW-0804">Transcription</keyword>
<dbReference type="EMBL" id="CM008968">
    <property type="protein sequence ID" value="PNW80510.1"/>
    <property type="molecule type" value="Genomic_DNA"/>
</dbReference>
<dbReference type="InterPro" id="IPR021640">
    <property type="entry name" value="Mediator_Med28"/>
</dbReference>
<dbReference type="GO" id="GO:0016592">
    <property type="term" value="C:mediator complex"/>
    <property type="evidence" value="ECO:0000318"/>
    <property type="project" value="GO_Central"/>
</dbReference>
<keyword evidence="4 8" id="KW-0175">Coiled coil</keyword>
<evidence type="ECO:0000256" key="1">
    <source>
        <dbReference type="ARBA" id="ARBA00004123"/>
    </source>
</evidence>
<keyword evidence="10" id="KW-1185">Reference proteome</keyword>
<dbReference type="InParanoid" id="A0A2K3DJ05"/>
<comment type="subcellular location">
    <subcellularLocation>
        <location evidence="1">Nucleus</location>
    </subcellularLocation>
</comment>
<dbReference type="GeneID" id="5726392"/>
<evidence type="ECO:0000256" key="2">
    <source>
        <dbReference type="ARBA" id="ARBA00005571"/>
    </source>
</evidence>
<keyword evidence="3" id="KW-0805">Transcription regulation</keyword>
<keyword evidence="5" id="KW-0010">Activator</keyword>
<dbReference type="OMA" id="GRQHEIM"/>
<dbReference type="Proteomes" id="UP000006906">
    <property type="component" value="Chromosome 7"/>
</dbReference>
<evidence type="ECO:0000256" key="3">
    <source>
        <dbReference type="ARBA" id="ARBA00023015"/>
    </source>
</evidence>
<evidence type="ECO:0000256" key="7">
    <source>
        <dbReference type="ARBA" id="ARBA00023242"/>
    </source>
</evidence>
<evidence type="ECO:0000256" key="6">
    <source>
        <dbReference type="ARBA" id="ARBA00023163"/>
    </source>
</evidence>
<keyword evidence="7" id="KW-0539">Nucleus</keyword>
<dbReference type="STRING" id="3055.A0A2K3DJ05"/>
<organism evidence="9 10">
    <name type="scientific">Chlamydomonas reinhardtii</name>
    <name type="common">Chlamydomonas smithii</name>
    <dbReference type="NCBI Taxonomy" id="3055"/>
    <lineage>
        <taxon>Eukaryota</taxon>
        <taxon>Viridiplantae</taxon>
        <taxon>Chlorophyta</taxon>
        <taxon>core chlorophytes</taxon>
        <taxon>Chlorophyceae</taxon>
        <taxon>CS clade</taxon>
        <taxon>Chlamydomonadales</taxon>
        <taxon>Chlamydomonadaceae</taxon>
        <taxon>Chlamydomonas</taxon>
    </lineage>
</organism>
<dbReference type="KEGG" id="cre:CHLRE_07g320300v5"/>
<dbReference type="AlphaFoldDB" id="A0A2K3DJ05"/>
<evidence type="ECO:0000313" key="9">
    <source>
        <dbReference type="EMBL" id="PNW80510.1"/>
    </source>
</evidence>